<dbReference type="RefSeq" id="XP_003338328.2">
    <property type="nucleotide sequence ID" value="XM_003338280.2"/>
</dbReference>
<sequence length="83" mass="9344">MSMDLNTATTRMTCDTVNPSLIRFRPNSTDSFIHLARQHPFICLCSIHVALVPSCSIPYLGLPLDSTRSTRHFVNLLLPARFL</sequence>
<dbReference type="HOGENOM" id="CLU_2543685_0_0_1"/>
<dbReference type="EMBL" id="DS178417">
    <property type="protein sequence ID" value="EFP93909.2"/>
    <property type="molecule type" value="Genomic_DNA"/>
</dbReference>
<reference evidence="2" key="2">
    <citation type="journal article" date="2011" name="Proc. Natl. Acad. Sci. U.S.A.">
        <title>Obligate biotrophy features unraveled by the genomic analysis of rust fungi.</title>
        <authorList>
            <person name="Duplessis S."/>
            <person name="Cuomo C.A."/>
            <person name="Lin Y.-C."/>
            <person name="Aerts A."/>
            <person name="Tisserant E."/>
            <person name="Veneault-Fourrey C."/>
            <person name="Joly D.L."/>
            <person name="Hacquard S."/>
            <person name="Amselem J."/>
            <person name="Cantarel B.L."/>
            <person name="Chiu R."/>
            <person name="Coutinho P.M."/>
            <person name="Feau N."/>
            <person name="Field M."/>
            <person name="Frey P."/>
            <person name="Gelhaye E."/>
            <person name="Goldberg J."/>
            <person name="Grabherr M.G."/>
            <person name="Kodira C.D."/>
            <person name="Kohler A."/>
            <person name="Kuees U."/>
            <person name="Lindquist E.A."/>
            <person name="Lucas S.M."/>
            <person name="Mago R."/>
            <person name="Mauceli E."/>
            <person name="Morin E."/>
            <person name="Murat C."/>
            <person name="Pangilinan J.L."/>
            <person name="Park R."/>
            <person name="Pearson M."/>
            <person name="Quesneville H."/>
            <person name="Rouhier N."/>
            <person name="Sakthikumar S."/>
            <person name="Salamov A.A."/>
            <person name="Schmutz J."/>
            <person name="Selles B."/>
            <person name="Shapiro H."/>
            <person name="Tanguay P."/>
            <person name="Tuskan G.A."/>
            <person name="Henrissat B."/>
            <person name="Van de Peer Y."/>
            <person name="Rouze P."/>
            <person name="Ellis J.G."/>
            <person name="Dodds P.N."/>
            <person name="Schein J.E."/>
            <person name="Zhong S."/>
            <person name="Hamelin R.C."/>
            <person name="Grigoriev I.V."/>
            <person name="Szabo L.J."/>
            <person name="Martin F."/>
        </authorList>
    </citation>
    <scope>NUCLEOTIDE SEQUENCE [LARGE SCALE GENOMIC DNA]</scope>
    <source>
        <strain evidence="2">CRL 75-36-700-3 / race SCCL</strain>
    </source>
</reference>
<dbReference type="Proteomes" id="UP000008783">
    <property type="component" value="Unassembled WGS sequence"/>
</dbReference>
<gene>
    <name evidence="1" type="ORF">PGTG_19848</name>
</gene>
<dbReference type="KEGG" id="pgr:PGTG_19848"/>
<protein>
    <submittedName>
        <fullName evidence="1">Uncharacterized protein</fullName>
    </submittedName>
</protein>
<keyword evidence="2" id="KW-1185">Reference proteome</keyword>
<dbReference type="VEuPathDB" id="FungiDB:PGTG_19848"/>
<evidence type="ECO:0000313" key="1">
    <source>
        <dbReference type="EMBL" id="EFP93909.2"/>
    </source>
</evidence>
<proteinExistence type="predicted"/>
<accession>E3LBI4</accession>
<dbReference type="AlphaFoldDB" id="E3LBI4"/>
<organism evidence="1 2">
    <name type="scientific">Puccinia graminis f. sp. tritici (strain CRL 75-36-700-3 / race SCCL)</name>
    <name type="common">Black stem rust fungus</name>
    <dbReference type="NCBI Taxonomy" id="418459"/>
    <lineage>
        <taxon>Eukaryota</taxon>
        <taxon>Fungi</taxon>
        <taxon>Dikarya</taxon>
        <taxon>Basidiomycota</taxon>
        <taxon>Pucciniomycotina</taxon>
        <taxon>Pucciniomycetes</taxon>
        <taxon>Pucciniales</taxon>
        <taxon>Pucciniaceae</taxon>
        <taxon>Puccinia</taxon>
    </lineage>
</organism>
<dbReference type="GeneID" id="10535445"/>
<name>E3LBI4_PUCGT</name>
<evidence type="ECO:0000313" key="2">
    <source>
        <dbReference type="Proteomes" id="UP000008783"/>
    </source>
</evidence>
<dbReference type="InParanoid" id="E3LBI4"/>
<reference key="1">
    <citation type="submission" date="2007-01" db="EMBL/GenBank/DDBJ databases">
        <title>The Genome Sequence of Puccinia graminis f. sp. tritici Strain CRL 75-36-700-3.</title>
        <authorList>
            <consortium name="The Broad Institute Genome Sequencing Platform"/>
            <person name="Birren B."/>
            <person name="Lander E."/>
            <person name="Galagan J."/>
            <person name="Nusbaum C."/>
            <person name="Devon K."/>
            <person name="Cuomo C."/>
            <person name="Jaffe D."/>
            <person name="Butler J."/>
            <person name="Alvarez P."/>
            <person name="Gnerre S."/>
            <person name="Grabherr M."/>
            <person name="Mauceli E."/>
            <person name="Brockman W."/>
            <person name="Young S."/>
            <person name="LaButti K."/>
            <person name="Sykes S."/>
            <person name="DeCaprio D."/>
            <person name="Crawford M."/>
            <person name="Koehrsen M."/>
            <person name="Engels R."/>
            <person name="Montgomery P."/>
            <person name="Pearson M."/>
            <person name="Howarth C."/>
            <person name="Larson L."/>
            <person name="White J."/>
            <person name="Zeng Q."/>
            <person name="Kodira C."/>
            <person name="Yandava C."/>
            <person name="Alvarado L."/>
            <person name="O'Leary S."/>
            <person name="Szabo L."/>
            <person name="Dean R."/>
            <person name="Schein J."/>
        </authorList>
    </citation>
    <scope>NUCLEOTIDE SEQUENCE</scope>
    <source>
        <strain>CRL 75-36-700-3</strain>
    </source>
</reference>